<dbReference type="Proteomes" id="UP000198878">
    <property type="component" value="Unassembled WGS sequence"/>
</dbReference>
<evidence type="ECO:0000313" key="6">
    <source>
        <dbReference type="Proteomes" id="UP000198878"/>
    </source>
</evidence>
<accession>A0A1H5QE33</accession>
<evidence type="ECO:0000313" key="5">
    <source>
        <dbReference type="EMBL" id="SEF23497.1"/>
    </source>
</evidence>
<organism evidence="5 6">
    <name type="scientific">Amycolatopsis pretoriensis</name>
    <dbReference type="NCBI Taxonomy" id="218821"/>
    <lineage>
        <taxon>Bacteria</taxon>
        <taxon>Bacillati</taxon>
        <taxon>Actinomycetota</taxon>
        <taxon>Actinomycetes</taxon>
        <taxon>Pseudonocardiales</taxon>
        <taxon>Pseudonocardiaceae</taxon>
        <taxon>Amycolatopsis</taxon>
    </lineage>
</organism>
<keyword evidence="3" id="KW-0456">Lyase</keyword>
<evidence type="ECO:0000256" key="1">
    <source>
        <dbReference type="ARBA" id="ARBA00005568"/>
    </source>
</evidence>
<sequence length="262" mass="27436">MTDQAEPLLHRTPALHPGSGRFGPAIGIFLLSSDSMFAEACAGELDWVVLDMEAAPMSKREAVHLMQALRGSGCAPVVRVPWGQQHLIEHALDMGASGVMVPKVSSADDAAAAALACRFPPAGRRGINPVRASGYFTDVPGYLAKANDHIACVVQIESPEAVSNADEIAATPGVDGLFIGMGDLSSGYGQPGVMEGPVIDKARAAVLAAAARHGKRAGIFAYSRELARRYAEEGFGFIAVGNDIKLFREGLTDTLAAVRTPV</sequence>
<name>A0A1H5QE33_9PSEU</name>
<reference evidence="6" key="1">
    <citation type="submission" date="2016-10" db="EMBL/GenBank/DDBJ databases">
        <authorList>
            <person name="Varghese N."/>
            <person name="Submissions S."/>
        </authorList>
    </citation>
    <scope>NUCLEOTIDE SEQUENCE [LARGE SCALE GENOMIC DNA]</scope>
    <source>
        <strain evidence="6">DSM 44654</strain>
    </source>
</reference>
<evidence type="ECO:0000256" key="2">
    <source>
        <dbReference type="ARBA" id="ARBA00022723"/>
    </source>
</evidence>
<dbReference type="SUPFAM" id="SSF51621">
    <property type="entry name" value="Phosphoenolpyruvate/pyruvate domain"/>
    <property type="match status" value="1"/>
</dbReference>
<dbReference type="PANTHER" id="PTHR30502:SF0">
    <property type="entry name" value="PHOSPHOENOLPYRUVATE CARBOXYLASE FAMILY PROTEIN"/>
    <property type="match status" value="1"/>
</dbReference>
<proteinExistence type="inferred from homology"/>
<dbReference type="InterPro" id="IPR005000">
    <property type="entry name" value="Aldolase/citrate-lyase_domain"/>
</dbReference>
<protein>
    <submittedName>
        <fullName evidence="5">2-dehydro-3-deoxyglucarate aldolase/4-hydroxy-2-oxoheptanedioate aldolase</fullName>
    </submittedName>
</protein>
<dbReference type="Pfam" id="PF03328">
    <property type="entry name" value="HpcH_HpaI"/>
    <property type="match status" value="1"/>
</dbReference>
<dbReference type="RefSeq" id="WP_086683804.1">
    <property type="nucleotide sequence ID" value="NZ_FNUJ01000002.1"/>
</dbReference>
<comment type="similarity">
    <text evidence="1">Belongs to the HpcH/HpaI aldolase family.</text>
</comment>
<dbReference type="STRING" id="218821.SAMN05421837_102211"/>
<keyword evidence="2" id="KW-0479">Metal-binding</keyword>
<evidence type="ECO:0000256" key="3">
    <source>
        <dbReference type="ARBA" id="ARBA00023239"/>
    </source>
</evidence>
<dbReference type="OrthoDB" id="3353438at2"/>
<dbReference type="InterPro" id="IPR015813">
    <property type="entry name" value="Pyrv/PenolPyrv_kinase-like_dom"/>
</dbReference>
<dbReference type="InterPro" id="IPR050251">
    <property type="entry name" value="HpcH-HpaI_aldolase"/>
</dbReference>
<dbReference type="GO" id="GO:0046872">
    <property type="term" value="F:metal ion binding"/>
    <property type="evidence" value="ECO:0007669"/>
    <property type="project" value="UniProtKB-KW"/>
</dbReference>
<keyword evidence="6" id="KW-1185">Reference proteome</keyword>
<dbReference type="GO" id="GO:0005737">
    <property type="term" value="C:cytoplasm"/>
    <property type="evidence" value="ECO:0007669"/>
    <property type="project" value="TreeGrafter"/>
</dbReference>
<dbReference type="PANTHER" id="PTHR30502">
    <property type="entry name" value="2-KETO-3-DEOXY-L-RHAMNONATE ALDOLASE"/>
    <property type="match status" value="1"/>
</dbReference>
<evidence type="ECO:0000259" key="4">
    <source>
        <dbReference type="Pfam" id="PF03328"/>
    </source>
</evidence>
<dbReference type="Gene3D" id="3.20.20.60">
    <property type="entry name" value="Phosphoenolpyruvate-binding domains"/>
    <property type="match status" value="1"/>
</dbReference>
<gene>
    <name evidence="5" type="ORF">SAMN05421837_102211</name>
</gene>
<dbReference type="InterPro" id="IPR040442">
    <property type="entry name" value="Pyrv_kinase-like_dom_sf"/>
</dbReference>
<dbReference type="GO" id="GO:0016832">
    <property type="term" value="F:aldehyde-lyase activity"/>
    <property type="evidence" value="ECO:0007669"/>
    <property type="project" value="TreeGrafter"/>
</dbReference>
<feature type="domain" description="HpcH/HpaI aldolase/citrate lyase" evidence="4">
    <location>
        <begin position="26"/>
        <end position="248"/>
    </location>
</feature>
<dbReference type="AlphaFoldDB" id="A0A1H5QE33"/>
<dbReference type="EMBL" id="FNUJ01000002">
    <property type="protein sequence ID" value="SEF23497.1"/>
    <property type="molecule type" value="Genomic_DNA"/>
</dbReference>